<feature type="domain" description="AMP-dependent synthetase/ligase" evidence="1">
    <location>
        <begin position="76"/>
        <end position="449"/>
    </location>
</feature>
<reference evidence="3 4" key="1">
    <citation type="submission" date="2017-08" db="EMBL/GenBank/DDBJ databases">
        <authorList>
            <person name="de Groot N.N."/>
        </authorList>
    </citation>
    <scope>NUCLEOTIDE SEQUENCE [LARGE SCALE GENOMIC DNA]</scope>
    <source>
        <strain evidence="3 4">Nm15</strain>
    </source>
</reference>
<dbReference type="InterPro" id="IPR045851">
    <property type="entry name" value="AMP-bd_C_sf"/>
</dbReference>
<dbReference type="NCBIfam" id="NF004837">
    <property type="entry name" value="PRK06187.1"/>
    <property type="match status" value="1"/>
</dbReference>
<dbReference type="InterPro" id="IPR000873">
    <property type="entry name" value="AMP-dep_synth/lig_dom"/>
</dbReference>
<evidence type="ECO:0000313" key="4">
    <source>
        <dbReference type="Proteomes" id="UP000242498"/>
    </source>
</evidence>
<dbReference type="Pfam" id="PF00501">
    <property type="entry name" value="AMP-binding"/>
    <property type="match status" value="1"/>
</dbReference>
<dbReference type="SUPFAM" id="SSF56801">
    <property type="entry name" value="Acetyl-CoA synthetase-like"/>
    <property type="match status" value="1"/>
</dbReference>
<dbReference type="PANTHER" id="PTHR43767">
    <property type="entry name" value="LONG-CHAIN-FATTY-ACID--COA LIGASE"/>
    <property type="match status" value="1"/>
</dbReference>
<dbReference type="Pfam" id="PF13193">
    <property type="entry name" value="AMP-binding_C"/>
    <property type="match status" value="1"/>
</dbReference>
<organism evidence="3 4">
    <name type="scientific">Nitrosomonas ureae</name>
    <dbReference type="NCBI Taxonomy" id="44577"/>
    <lineage>
        <taxon>Bacteria</taxon>
        <taxon>Pseudomonadati</taxon>
        <taxon>Pseudomonadota</taxon>
        <taxon>Betaproteobacteria</taxon>
        <taxon>Nitrosomonadales</taxon>
        <taxon>Nitrosomonadaceae</taxon>
        <taxon>Nitrosomonas</taxon>
    </lineage>
</organism>
<dbReference type="InterPro" id="IPR042099">
    <property type="entry name" value="ANL_N_sf"/>
</dbReference>
<dbReference type="PANTHER" id="PTHR43767:SF11">
    <property type="entry name" value="MEDIUM-CHAIN-FATTY-ACID--COA LIGASE"/>
    <property type="match status" value="1"/>
</dbReference>
<gene>
    <name evidence="3" type="ORF">SAMN06296273_0465</name>
</gene>
<dbReference type="GO" id="GO:0016877">
    <property type="term" value="F:ligase activity, forming carbon-sulfur bonds"/>
    <property type="evidence" value="ECO:0007669"/>
    <property type="project" value="UniProtKB-ARBA"/>
</dbReference>
<feature type="domain" description="AMP-binding enzyme C-terminal" evidence="2">
    <location>
        <begin position="499"/>
        <end position="578"/>
    </location>
</feature>
<dbReference type="Gene3D" id="3.30.300.30">
    <property type="match status" value="1"/>
</dbReference>
<name>A0A285BUR0_9PROT</name>
<dbReference type="AlphaFoldDB" id="A0A285BUR0"/>
<dbReference type="Proteomes" id="UP000242498">
    <property type="component" value="Chromosome I"/>
</dbReference>
<proteinExistence type="predicted"/>
<dbReference type="InterPro" id="IPR025110">
    <property type="entry name" value="AMP-bd_C"/>
</dbReference>
<dbReference type="EMBL" id="LT907782">
    <property type="protein sequence ID" value="SNX59027.1"/>
    <property type="molecule type" value="Genomic_DNA"/>
</dbReference>
<sequence length="592" mass="65541">MLLSGKGNAGRALKNDQSESFSLSGIKSRLKDKYTTSNILIGDTTHPNGLCVKTNMTSYPLLLKQLWHTPLANAANQEIVYRDQLRLNYRQVYDRIERFGAALAAYGLQQNDVIAVMDHDSHRYLECYFAIPMYGATLMTVNTKLTPAQIAYTLNHSRASMLLLHADFIPIIESIHAELPGIQKYIVMADETAVPQTILQFDNEYECWLADQKDGFNFSDFDENTRATTFYTTGTTGVPKGVYYTHRQLVLHTLAAGMALTAPAAQQRFHSEDVYMPLTPMFHVHAWGIPYIVTLLGIKQVYPGRYAPDMLLRLIREEQVTCSHCVPTLLKMILTAAQAAAVDLRGWKVVIGGSALPQVLARQALEMGIDCFAGYGLSETAPILTLAQLNATAQGPMTDDTLAKLCCAGRAIPLVDLQIVDEVMQSQAHDGQSSGEIVARAPWLTHGYLDNIEASAALWRGDYLHTQDIGTMDSNGYLYITDRLKDVIKVAGEWVSSLELEDALTQVIGVKEVAVIGVPDKRWGECPLALLIVDNNLFKESAAQEQVRLFVERGSIPKHALLTRFKQVKSITKTSVGKIDKKALRAEHAVAQ</sequence>
<evidence type="ECO:0000259" key="2">
    <source>
        <dbReference type="Pfam" id="PF13193"/>
    </source>
</evidence>
<dbReference type="Gene3D" id="3.40.50.12780">
    <property type="entry name" value="N-terminal domain of ligase-like"/>
    <property type="match status" value="1"/>
</dbReference>
<dbReference type="InterPro" id="IPR050237">
    <property type="entry name" value="ATP-dep_AMP-bd_enzyme"/>
</dbReference>
<evidence type="ECO:0000313" key="3">
    <source>
        <dbReference type="EMBL" id="SNX59027.1"/>
    </source>
</evidence>
<accession>A0A285BUR0</accession>
<protein>
    <submittedName>
        <fullName evidence="3">Fatty-acyl-CoA synthase</fullName>
    </submittedName>
</protein>
<evidence type="ECO:0000259" key="1">
    <source>
        <dbReference type="Pfam" id="PF00501"/>
    </source>
</evidence>